<reference evidence="10 11" key="1">
    <citation type="submission" date="2019-07" db="EMBL/GenBank/DDBJ databases">
        <title>Genomes of Cafeteria roenbergensis.</title>
        <authorList>
            <person name="Fischer M.G."/>
            <person name="Hackl T."/>
            <person name="Roman M."/>
        </authorList>
    </citation>
    <scope>NUCLEOTIDE SEQUENCE [LARGE SCALE GENOMIC DNA]</scope>
    <source>
        <strain evidence="8 11">Cflag</strain>
        <strain evidence="9 10">RCC970-E3</strain>
    </source>
</reference>
<comment type="caution">
    <text evidence="8">The sequence shown here is derived from an EMBL/GenBank/DDBJ whole genome shotgun (WGS) entry which is preliminary data.</text>
</comment>
<evidence type="ECO:0000256" key="3">
    <source>
        <dbReference type="ARBA" id="ARBA00022737"/>
    </source>
</evidence>
<dbReference type="InterPro" id="IPR013180">
    <property type="entry name" value="CTNNBL1_N"/>
</dbReference>
<evidence type="ECO:0000256" key="2">
    <source>
        <dbReference type="ARBA" id="ARBA00022553"/>
    </source>
</evidence>
<organism evidence="8 11">
    <name type="scientific">Cafeteria roenbergensis</name>
    <name type="common">Marine flagellate</name>
    <dbReference type="NCBI Taxonomy" id="33653"/>
    <lineage>
        <taxon>Eukaryota</taxon>
        <taxon>Sar</taxon>
        <taxon>Stramenopiles</taxon>
        <taxon>Bigyra</taxon>
        <taxon>Opalozoa</taxon>
        <taxon>Bicosoecida</taxon>
        <taxon>Cafeteriaceae</taxon>
        <taxon>Cafeteria</taxon>
    </lineage>
</organism>
<dbReference type="GO" id="GO:0005681">
    <property type="term" value="C:spliceosomal complex"/>
    <property type="evidence" value="ECO:0007669"/>
    <property type="project" value="TreeGrafter"/>
</dbReference>
<comment type="subcellular location">
    <subcellularLocation>
        <location evidence="1">Nucleus</location>
    </subcellularLocation>
</comment>
<keyword evidence="5" id="KW-0539">Nucleus</keyword>
<feature type="domain" description="Beta-catenin-like protein 1 N-terminal" evidence="7">
    <location>
        <begin position="3"/>
        <end position="108"/>
    </location>
</feature>
<gene>
    <name evidence="9" type="ORF">FNF28_04590</name>
    <name evidence="8" type="ORF">FNF31_05930</name>
</gene>
<evidence type="ECO:0000313" key="8">
    <source>
        <dbReference type="EMBL" id="KAA0156499.1"/>
    </source>
</evidence>
<feature type="region of interest" description="Disordered" evidence="6">
    <location>
        <begin position="121"/>
        <end position="143"/>
    </location>
</feature>
<accession>A0A5A8CUV9</accession>
<dbReference type="Gene3D" id="1.25.10.10">
    <property type="entry name" value="Leucine-rich Repeat Variant"/>
    <property type="match status" value="1"/>
</dbReference>
<dbReference type="InterPro" id="IPR039678">
    <property type="entry name" value="CTNNBL1"/>
</dbReference>
<evidence type="ECO:0000256" key="5">
    <source>
        <dbReference type="ARBA" id="ARBA00023242"/>
    </source>
</evidence>
<dbReference type="PANTHER" id="PTHR14978">
    <property type="entry name" value="BETA-CATENIN-LIKE PROTEIN 1 NUCLEAR ASSOCIATED PROTEIN"/>
    <property type="match status" value="1"/>
</dbReference>
<evidence type="ECO:0000313" key="9">
    <source>
        <dbReference type="EMBL" id="KAA0162709.1"/>
    </source>
</evidence>
<keyword evidence="4" id="KW-0175">Coiled coil</keyword>
<feature type="compositionally biased region" description="Basic and acidic residues" evidence="6">
    <location>
        <begin position="42"/>
        <end position="54"/>
    </location>
</feature>
<evidence type="ECO:0000256" key="1">
    <source>
        <dbReference type="ARBA" id="ARBA00004123"/>
    </source>
</evidence>
<evidence type="ECO:0000259" key="7">
    <source>
        <dbReference type="SMART" id="SM01156"/>
    </source>
</evidence>
<dbReference type="EMBL" id="VLTL01000077">
    <property type="protein sequence ID" value="KAA0162709.1"/>
    <property type="molecule type" value="Genomic_DNA"/>
</dbReference>
<evidence type="ECO:0000313" key="11">
    <source>
        <dbReference type="Proteomes" id="UP000325113"/>
    </source>
</evidence>
<dbReference type="SMART" id="SM01156">
    <property type="entry name" value="DUF1716"/>
    <property type="match status" value="1"/>
</dbReference>
<name>A0A5A8CUV9_CAFRO</name>
<dbReference type="Proteomes" id="UP000324907">
    <property type="component" value="Unassembled WGS sequence"/>
</dbReference>
<evidence type="ECO:0000313" key="10">
    <source>
        <dbReference type="Proteomes" id="UP000324907"/>
    </source>
</evidence>
<feature type="region of interest" description="Disordered" evidence="6">
    <location>
        <begin position="283"/>
        <end position="305"/>
    </location>
</feature>
<dbReference type="PANTHER" id="PTHR14978:SF0">
    <property type="entry name" value="BETA-CATENIN-LIKE PROTEIN 1"/>
    <property type="match status" value="1"/>
</dbReference>
<dbReference type="Pfam" id="PF08216">
    <property type="entry name" value="CTNNBL"/>
    <property type="match status" value="2"/>
</dbReference>
<sequence length="624" mass="64103">MAERREIEERLEAADRVPRPASLDAAQARRLSASVARAHQKNQLERSKHPDDPSKFLESEMALHAEVRALQDLASAPELLGEVVAAGGAEAALAVVGHPNGDVSIAALEFLDEALQAEADAGAEAEAEAELGQGRGGDRGTTATRPLAEATVRLGGCEAVVARLWELDQTGDEDDAEGCQRALSICEQMVSAPPPGVDATARLVASGLAEFVLRRLQPSRASSSSSSSSSSSAAAAATGSAGSASDVATTAVRHQAAEVLALLLQQSPAVRLSLPSLRLRTSTPADAHSAGAGGRSEPAPVSGPDDVRVDGVELLVRAAGVYRLAQRDPATAAEKECCEAVFQALSRAAAPAIPLAADSAPGDEELAIRAALTRAEAPELLVLVAQRTGLFARHCAVGALAALAGSWPGAALVALRNGVLGAVMPVIMGRAASATRLAAGRDAAAVELAAALQITHAVVKALDSGSVTASDAAAGDSNEPSPRDRLRVVAKLLERDGEKIARIVDLLRETRAKVAEAARRVRAAGPQGVEAASLGGDVEAAVDLARMNAGLEDQLRCEALVARLCDLDARVRARLLARMAALRMPGAQVATALEEATLVLGEHPAAMSRLAVLMRGFDNGPKSA</sequence>
<proteinExistence type="predicted"/>
<dbReference type="AlphaFoldDB" id="A0A5A8CUV9"/>
<evidence type="ECO:0000256" key="4">
    <source>
        <dbReference type="ARBA" id="ARBA00023054"/>
    </source>
</evidence>
<dbReference type="Proteomes" id="UP000325113">
    <property type="component" value="Unassembled WGS sequence"/>
</dbReference>
<keyword evidence="3" id="KW-0677">Repeat</keyword>
<evidence type="ECO:0000256" key="6">
    <source>
        <dbReference type="SAM" id="MobiDB-lite"/>
    </source>
</evidence>
<dbReference type="InterPro" id="IPR011989">
    <property type="entry name" value="ARM-like"/>
</dbReference>
<keyword evidence="2" id="KW-0597">Phosphoprotein</keyword>
<protein>
    <recommendedName>
        <fullName evidence="7">Beta-catenin-like protein 1 N-terminal domain-containing protein</fullName>
    </recommendedName>
</protein>
<feature type="region of interest" description="Disordered" evidence="6">
    <location>
        <begin position="18"/>
        <end position="54"/>
    </location>
</feature>
<dbReference type="EMBL" id="VLTM01000082">
    <property type="protein sequence ID" value="KAA0156499.1"/>
    <property type="molecule type" value="Genomic_DNA"/>
</dbReference>